<dbReference type="Proteomes" id="UP000061660">
    <property type="component" value="Chromosome"/>
</dbReference>
<evidence type="ECO:0000259" key="3">
    <source>
        <dbReference type="Pfam" id="PF13556"/>
    </source>
</evidence>
<dbReference type="InterPro" id="IPR041522">
    <property type="entry name" value="CdaR_GGDEF"/>
</dbReference>
<dbReference type="Pfam" id="PF13556">
    <property type="entry name" value="HTH_30"/>
    <property type="match status" value="1"/>
</dbReference>
<dbReference type="RefSeq" id="WP_062408322.1">
    <property type="nucleotide sequence ID" value="NZ_BJCS01000015.1"/>
</dbReference>
<name>A0A0U2U704_9BACL</name>
<comment type="similarity">
    <text evidence="1">Belongs to the CdaR family.</text>
</comment>
<protein>
    <submittedName>
        <fullName evidence="5">PucR family transcriptional regulator</fullName>
    </submittedName>
</protein>
<feature type="domain" description="PucR C-terminal helix-turn-helix" evidence="3">
    <location>
        <begin position="511"/>
        <end position="569"/>
    </location>
</feature>
<dbReference type="InterPro" id="IPR042070">
    <property type="entry name" value="PucR_C-HTH_sf"/>
</dbReference>
<keyword evidence="2" id="KW-0175">Coiled coil</keyword>
<dbReference type="SUPFAM" id="SSF55781">
    <property type="entry name" value="GAF domain-like"/>
    <property type="match status" value="1"/>
</dbReference>
<proteinExistence type="inferred from homology"/>
<evidence type="ECO:0000313" key="6">
    <source>
        <dbReference type="Proteomes" id="UP000061660"/>
    </source>
</evidence>
<dbReference type="AlphaFoldDB" id="A0A0U2U704"/>
<dbReference type="InterPro" id="IPR025736">
    <property type="entry name" value="PucR_C-HTH_dom"/>
</dbReference>
<sequence length="575" mass="65505">MLAYSYDSLGEQWSRQTRLSELLKDAVKVISGICGSPCVAIVFREPTGKTIFQFEGPLSEPTVSDLRRWLERGSWEYAEYGAEEVTREFASGFQLGIRACVTIPVDRHGDLSGMIGLFYDAKPPLQRKMLEDVSAQLYLAANRCWLYQRERQMVNLLQETRNEAAELKRKYDRLFTLQKQFADLNAVVDGFDPIVGKLGELLKEPILLLDKDLRLLASYTPPVPLETAWIRSLEERRLDPAFADRPSFQHAIRRVQSGDMIPVTLESSSNGARELYWLAALQSGSSVWCYLLWRGVLPPLPKETAHTIQMAGVALTLSYFYQFEQTLQQRPSFLEAFLAGQYSSTESALEQARLQGCDIQKMNKIIIIEPEKTDRSMSELRSLIESAVGGMNCAFYSGVYAETIVILLDFDADEKAVSKAIYDRLRANDIPILLGVSRSFRDMEDLRSAFDEVRRSLALSRKWGKHNTVVYYESLGVYRLLLNTDRASLEDTIHKAMGPLLRVEKKQSDELLSTLMHYLRTGGSIQQAAELCFVHINTVKYRLKRISQMLDADLSHPDERFKLDFALRAMEILEL</sequence>
<organism evidence="5 6">
    <name type="scientific">Paenibacillus naphthalenovorans</name>
    <dbReference type="NCBI Taxonomy" id="162209"/>
    <lineage>
        <taxon>Bacteria</taxon>
        <taxon>Bacillati</taxon>
        <taxon>Bacillota</taxon>
        <taxon>Bacilli</taxon>
        <taxon>Bacillales</taxon>
        <taxon>Paenibacillaceae</taxon>
        <taxon>Paenibacillus</taxon>
    </lineage>
</organism>
<evidence type="ECO:0000259" key="4">
    <source>
        <dbReference type="Pfam" id="PF17853"/>
    </source>
</evidence>
<dbReference type="PATRIC" id="fig|162209.4.peg.1676"/>
<keyword evidence="6" id="KW-1185">Reference proteome</keyword>
<dbReference type="STRING" id="162209.IJ22_15840"/>
<dbReference type="EMBL" id="CP013652">
    <property type="protein sequence ID" value="ALS21960.1"/>
    <property type="molecule type" value="Genomic_DNA"/>
</dbReference>
<accession>A0A0U2U704</accession>
<feature type="domain" description="CdaR GGDEF-like" evidence="4">
    <location>
        <begin position="344"/>
        <end position="458"/>
    </location>
</feature>
<feature type="coiled-coil region" evidence="2">
    <location>
        <begin position="150"/>
        <end position="177"/>
    </location>
</feature>
<dbReference type="Gene3D" id="1.10.10.2840">
    <property type="entry name" value="PucR C-terminal helix-turn-helix domain"/>
    <property type="match status" value="1"/>
</dbReference>
<dbReference type="PANTHER" id="PTHR33744:SF1">
    <property type="entry name" value="DNA-BINDING TRANSCRIPTIONAL ACTIVATOR ADER"/>
    <property type="match status" value="1"/>
</dbReference>
<gene>
    <name evidence="5" type="ORF">IJ22_15840</name>
</gene>
<dbReference type="KEGG" id="pnp:IJ22_15840"/>
<reference evidence="5 6" key="2">
    <citation type="journal article" date="2016" name="Genome Announc.">
        <title>Complete Genome Sequences of Two Interactive Moderate Thermophiles, Paenibacillus napthalenovorans 32O-Y and Paenibacillus sp. 32O-W.</title>
        <authorList>
            <person name="Butler R.R.III."/>
            <person name="Wang J."/>
            <person name="Stark B.C."/>
            <person name="Pombert J.F."/>
        </authorList>
    </citation>
    <scope>NUCLEOTIDE SEQUENCE [LARGE SCALE GENOMIC DNA]</scope>
    <source>
        <strain evidence="5 6">32O-Y</strain>
    </source>
</reference>
<dbReference type="InterPro" id="IPR051448">
    <property type="entry name" value="CdaR-like_regulators"/>
</dbReference>
<evidence type="ECO:0000313" key="5">
    <source>
        <dbReference type="EMBL" id="ALS21960.1"/>
    </source>
</evidence>
<dbReference type="Pfam" id="PF17853">
    <property type="entry name" value="GGDEF_2"/>
    <property type="match status" value="1"/>
</dbReference>
<dbReference type="OrthoDB" id="142218at2"/>
<dbReference type="PANTHER" id="PTHR33744">
    <property type="entry name" value="CARBOHYDRATE DIACID REGULATOR"/>
    <property type="match status" value="1"/>
</dbReference>
<evidence type="ECO:0000256" key="2">
    <source>
        <dbReference type="SAM" id="Coils"/>
    </source>
</evidence>
<reference evidence="6" key="1">
    <citation type="submission" date="2015-12" db="EMBL/GenBank/DDBJ databases">
        <title>Complete genome sequences of two moderately thermophilic Paenibacillus species.</title>
        <authorList>
            <person name="Butler R.III."/>
            <person name="Wang J."/>
            <person name="Stark B.C."/>
            <person name="Pombert J.-F."/>
        </authorList>
    </citation>
    <scope>NUCLEOTIDE SEQUENCE [LARGE SCALE GENOMIC DNA]</scope>
    <source>
        <strain evidence="6">32O-Y</strain>
    </source>
</reference>
<evidence type="ECO:0000256" key="1">
    <source>
        <dbReference type="ARBA" id="ARBA00006754"/>
    </source>
</evidence>